<evidence type="ECO:0000256" key="8">
    <source>
        <dbReference type="ARBA" id="ARBA00023319"/>
    </source>
</evidence>
<dbReference type="Gene3D" id="2.60.40.10">
    <property type="entry name" value="Immunoglobulins"/>
    <property type="match status" value="1"/>
</dbReference>
<feature type="transmembrane region" description="Helical" evidence="11">
    <location>
        <begin position="298"/>
        <end position="319"/>
    </location>
</feature>
<keyword evidence="7" id="KW-0325">Glycoprotein</keyword>
<dbReference type="PROSITE" id="PS50835">
    <property type="entry name" value="IG_LIKE"/>
    <property type="match status" value="1"/>
</dbReference>
<evidence type="ECO:0000259" key="13">
    <source>
        <dbReference type="PROSITE" id="PS50835"/>
    </source>
</evidence>
<evidence type="ECO:0000256" key="6">
    <source>
        <dbReference type="ARBA" id="ARBA00023157"/>
    </source>
</evidence>
<dbReference type="GO" id="GO:0016020">
    <property type="term" value="C:membrane"/>
    <property type="evidence" value="ECO:0007669"/>
    <property type="project" value="UniProtKB-SubCell"/>
</dbReference>
<comment type="caution">
    <text evidence="14">The sequence shown here is derived from an EMBL/GenBank/DDBJ whole genome shotgun (WGS) entry which is preliminary data.</text>
</comment>
<feature type="chain" id="PRO_5023015356" description="Ig-like domain-containing protein" evidence="12">
    <location>
        <begin position="25"/>
        <end position="362"/>
    </location>
</feature>
<feature type="compositionally biased region" description="Polar residues" evidence="10">
    <location>
        <begin position="267"/>
        <end position="288"/>
    </location>
</feature>
<dbReference type="SUPFAM" id="SSF48726">
    <property type="entry name" value="Immunoglobulin"/>
    <property type="match status" value="1"/>
</dbReference>
<dbReference type="Proteomes" id="UP000335636">
    <property type="component" value="Unassembled WGS sequence"/>
</dbReference>
<feature type="region of interest" description="Disordered" evidence="10">
    <location>
        <begin position="342"/>
        <end position="362"/>
    </location>
</feature>
<feature type="compositionally biased region" description="Basic and acidic residues" evidence="10">
    <location>
        <begin position="342"/>
        <end position="353"/>
    </location>
</feature>
<proteinExistence type="inferred from homology"/>
<dbReference type="PANTHER" id="PTHR46608">
    <property type="entry name" value="T-CELL IMMUNOGLOBULIN AND MUCIN DOMAIN-CONTAINING PROTEIN 4"/>
    <property type="match status" value="1"/>
</dbReference>
<keyword evidence="5 11" id="KW-0472">Membrane</keyword>
<keyword evidence="4 11" id="KW-1133">Transmembrane helix</keyword>
<feature type="domain" description="Ig-like" evidence="13">
    <location>
        <begin position="21"/>
        <end position="115"/>
    </location>
</feature>
<keyword evidence="3 12" id="KW-0732">Signal</keyword>
<feature type="signal peptide" evidence="12">
    <location>
        <begin position="1"/>
        <end position="24"/>
    </location>
</feature>
<comment type="subcellular location">
    <subcellularLocation>
        <location evidence="1">Membrane</location>
        <topology evidence="1">Single-pass type I membrane protein</topology>
    </subcellularLocation>
</comment>
<dbReference type="Pfam" id="PF07686">
    <property type="entry name" value="V-set"/>
    <property type="match status" value="1"/>
</dbReference>
<dbReference type="InterPro" id="IPR007110">
    <property type="entry name" value="Ig-like_dom"/>
</dbReference>
<dbReference type="EMBL" id="CABDUW010000786">
    <property type="protein sequence ID" value="VTJ75231.1"/>
    <property type="molecule type" value="Genomic_DNA"/>
</dbReference>
<dbReference type="GO" id="GO:0001786">
    <property type="term" value="F:phosphatidylserine binding"/>
    <property type="evidence" value="ECO:0007669"/>
    <property type="project" value="TreeGrafter"/>
</dbReference>
<evidence type="ECO:0000256" key="12">
    <source>
        <dbReference type="SAM" id="SignalP"/>
    </source>
</evidence>
<organism evidence="14 15">
    <name type="scientific">Marmota monax</name>
    <name type="common">Woodchuck</name>
    <dbReference type="NCBI Taxonomy" id="9995"/>
    <lineage>
        <taxon>Eukaryota</taxon>
        <taxon>Metazoa</taxon>
        <taxon>Chordata</taxon>
        <taxon>Craniata</taxon>
        <taxon>Vertebrata</taxon>
        <taxon>Euteleostomi</taxon>
        <taxon>Mammalia</taxon>
        <taxon>Eutheria</taxon>
        <taxon>Euarchontoglires</taxon>
        <taxon>Glires</taxon>
        <taxon>Rodentia</taxon>
        <taxon>Sciuromorpha</taxon>
        <taxon>Sciuridae</taxon>
        <taxon>Xerinae</taxon>
        <taxon>Marmotini</taxon>
        <taxon>Marmota</taxon>
    </lineage>
</organism>
<gene>
    <name evidence="14" type="ORF">MONAX_5E013110</name>
</gene>
<dbReference type="AlphaFoldDB" id="A0A5E4C250"/>
<sequence length="362" mass="39357">MSQGPLLLWLVMQFGWIYLVPTASEDTVTSFLGQSVTLPCLYLSWSQDRNSMCWGKGHCPNSKCSQALLHTDGSRVLSSVSEKYRLLGNIQRGHVSLTISNTNEEDSGVYCCRIEVPGWFNDVKKHIRLVLNRAPTTTRKMTTLPPTTTPHMTTTTVVLPTTAVTTPDLTTRTPLQTKATSGFTTSTTCPLTTMTSLPEVATSLLTTGPSTEGPVLTTESATFRGSSASWRSIKATSADTASSTAKGSETQVLRTTSQGTRRESDSGETGDSVTPLQPASEMTSPTQSKSKENHETNLVVMVASCLGFVLLVLVATFLLRGKVTKTSCLQKHKRLDKQIRESKNALNDMHRGQDDEDGLFTL</sequence>
<keyword evidence="15" id="KW-1185">Reference proteome</keyword>
<feature type="compositionally biased region" description="Polar residues" evidence="10">
    <location>
        <begin position="217"/>
        <end position="230"/>
    </location>
</feature>
<dbReference type="SMART" id="SM00409">
    <property type="entry name" value="IG"/>
    <property type="match status" value="1"/>
</dbReference>
<dbReference type="PANTHER" id="PTHR46608:SF3">
    <property type="entry name" value="T-CELL IMMUNOGLOBULIN AND MUCIN DOMAIN-CONTAINING PROTEIN 4"/>
    <property type="match status" value="1"/>
</dbReference>
<evidence type="ECO:0000256" key="9">
    <source>
        <dbReference type="ARBA" id="ARBA00038203"/>
    </source>
</evidence>
<feature type="region of interest" description="Disordered" evidence="10">
    <location>
        <begin position="206"/>
        <end position="292"/>
    </location>
</feature>
<evidence type="ECO:0000313" key="14">
    <source>
        <dbReference type="EMBL" id="VTJ75231.1"/>
    </source>
</evidence>
<comment type="similarity">
    <text evidence="9">Belongs to the immunoglobulin superfamily. TIM family.</text>
</comment>
<evidence type="ECO:0000256" key="3">
    <source>
        <dbReference type="ARBA" id="ARBA00022729"/>
    </source>
</evidence>
<dbReference type="GO" id="GO:0043277">
    <property type="term" value="P:apoptotic cell clearance"/>
    <property type="evidence" value="ECO:0007669"/>
    <property type="project" value="TreeGrafter"/>
</dbReference>
<keyword evidence="2 11" id="KW-0812">Transmembrane</keyword>
<dbReference type="InterPro" id="IPR013106">
    <property type="entry name" value="Ig_V-set"/>
</dbReference>
<evidence type="ECO:0000256" key="4">
    <source>
        <dbReference type="ARBA" id="ARBA00022989"/>
    </source>
</evidence>
<dbReference type="FunFam" id="2.60.40.10:FF:000774">
    <property type="entry name" value="Hepatitis A virus cellular receptor 1"/>
    <property type="match status" value="1"/>
</dbReference>
<dbReference type="InterPro" id="IPR013783">
    <property type="entry name" value="Ig-like_fold"/>
</dbReference>
<dbReference type="GO" id="GO:0060097">
    <property type="term" value="P:cytoskeletal rearrangement involved in phagocytosis, engulfment"/>
    <property type="evidence" value="ECO:0007669"/>
    <property type="project" value="TreeGrafter"/>
</dbReference>
<feature type="compositionally biased region" description="Polar residues" evidence="10">
    <location>
        <begin position="246"/>
        <end position="259"/>
    </location>
</feature>
<feature type="compositionally biased region" description="Low complexity" evidence="10">
    <location>
        <begin position="235"/>
        <end position="245"/>
    </location>
</feature>
<evidence type="ECO:0000256" key="10">
    <source>
        <dbReference type="SAM" id="MobiDB-lite"/>
    </source>
</evidence>
<name>A0A5E4C250_MARMO</name>
<dbReference type="InterPro" id="IPR036179">
    <property type="entry name" value="Ig-like_dom_sf"/>
</dbReference>
<evidence type="ECO:0000256" key="7">
    <source>
        <dbReference type="ARBA" id="ARBA00023180"/>
    </source>
</evidence>
<protein>
    <recommendedName>
        <fullName evidence="13">Ig-like domain-containing protein</fullName>
    </recommendedName>
</protein>
<evidence type="ECO:0000256" key="2">
    <source>
        <dbReference type="ARBA" id="ARBA00022692"/>
    </source>
</evidence>
<evidence type="ECO:0000256" key="5">
    <source>
        <dbReference type="ARBA" id="ARBA00023136"/>
    </source>
</evidence>
<evidence type="ECO:0000256" key="11">
    <source>
        <dbReference type="SAM" id="Phobius"/>
    </source>
</evidence>
<dbReference type="InterPro" id="IPR003599">
    <property type="entry name" value="Ig_sub"/>
</dbReference>
<evidence type="ECO:0000313" key="15">
    <source>
        <dbReference type="Proteomes" id="UP000335636"/>
    </source>
</evidence>
<evidence type="ECO:0000256" key="1">
    <source>
        <dbReference type="ARBA" id="ARBA00004479"/>
    </source>
</evidence>
<accession>A0A5E4C250</accession>
<keyword evidence="8" id="KW-0393">Immunoglobulin domain</keyword>
<reference evidence="14" key="1">
    <citation type="submission" date="2019-04" db="EMBL/GenBank/DDBJ databases">
        <authorList>
            <person name="Alioto T."/>
            <person name="Alioto T."/>
        </authorList>
    </citation>
    <scope>NUCLEOTIDE SEQUENCE [LARGE SCALE GENOMIC DNA]</scope>
</reference>
<keyword evidence="6" id="KW-1015">Disulfide bond</keyword>